<dbReference type="OrthoDB" id="2084905at2"/>
<evidence type="ECO:0000313" key="2">
    <source>
        <dbReference type="Proteomes" id="UP000294813"/>
    </source>
</evidence>
<keyword evidence="2" id="KW-1185">Reference proteome</keyword>
<dbReference type="EMBL" id="SLXT01000003">
    <property type="protein sequence ID" value="TCP68377.1"/>
    <property type="molecule type" value="Genomic_DNA"/>
</dbReference>
<evidence type="ECO:0000313" key="1">
    <source>
        <dbReference type="EMBL" id="TCP68377.1"/>
    </source>
</evidence>
<sequence length="78" mass="8835">MRRSVDVEEIAQDILNEIGERYLEEIEAAIALMDDGNNGEMNAVLLYGIVSSLKCHTERFAIRLVQKVVDELERTKGI</sequence>
<accession>A0A4R2RZQ1</accession>
<organism evidence="1 2">
    <name type="scientific">Heliophilum fasciatum</name>
    <dbReference type="NCBI Taxonomy" id="35700"/>
    <lineage>
        <taxon>Bacteria</taxon>
        <taxon>Bacillati</taxon>
        <taxon>Bacillota</taxon>
        <taxon>Clostridia</taxon>
        <taxon>Eubacteriales</taxon>
        <taxon>Heliobacteriaceae</taxon>
        <taxon>Heliophilum</taxon>
    </lineage>
</organism>
<gene>
    <name evidence="1" type="ORF">EDD73_1036</name>
</gene>
<comment type="caution">
    <text evidence="1">The sequence shown here is derived from an EMBL/GenBank/DDBJ whole genome shotgun (WGS) entry which is preliminary data.</text>
</comment>
<protein>
    <submittedName>
        <fullName evidence="1">Uncharacterized protein</fullName>
    </submittedName>
</protein>
<proteinExistence type="predicted"/>
<dbReference type="RefSeq" id="WP_131917975.1">
    <property type="nucleotide sequence ID" value="NZ_JAOQNU010000003.1"/>
</dbReference>
<dbReference type="Proteomes" id="UP000294813">
    <property type="component" value="Unassembled WGS sequence"/>
</dbReference>
<reference evidence="1 2" key="1">
    <citation type="submission" date="2019-03" db="EMBL/GenBank/DDBJ databases">
        <title>Genomic Encyclopedia of Type Strains, Phase IV (KMG-IV): sequencing the most valuable type-strain genomes for metagenomic binning, comparative biology and taxonomic classification.</title>
        <authorList>
            <person name="Goeker M."/>
        </authorList>
    </citation>
    <scope>NUCLEOTIDE SEQUENCE [LARGE SCALE GENOMIC DNA]</scope>
    <source>
        <strain evidence="1 2">DSM 11170</strain>
    </source>
</reference>
<dbReference type="AlphaFoldDB" id="A0A4R2RZQ1"/>
<name>A0A4R2RZQ1_9FIRM</name>